<name>A0A6G0YNW0_APHCR</name>
<dbReference type="Proteomes" id="UP000478052">
    <property type="component" value="Unassembled WGS sequence"/>
</dbReference>
<feature type="compositionally biased region" description="Low complexity" evidence="1">
    <location>
        <begin position="37"/>
        <end position="50"/>
    </location>
</feature>
<feature type="compositionally biased region" description="Basic residues" evidence="1">
    <location>
        <begin position="8"/>
        <end position="36"/>
    </location>
</feature>
<evidence type="ECO:0000313" key="3">
    <source>
        <dbReference type="Proteomes" id="UP000478052"/>
    </source>
</evidence>
<accession>A0A6G0YNW0</accession>
<gene>
    <name evidence="2" type="ORF">FWK35_00027968</name>
</gene>
<reference evidence="2 3" key="1">
    <citation type="submission" date="2019-08" db="EMBL/GenBank/DDBJ databases">
        <title>Whole genome of Aphis craccivora.</title>
        <authorList>
            <person name="Voronova N.V."/>
            <person name="Shulinski R.S."/>
            <person name="Bandarenka Y.V."/>
            <person name="Zhorov D.G."/>
            <person name="Warner D."/>
        </authorList>
    </citation>
    <scope>NUCLEOTIDE SEQUENCE [LARGE SCALE GENOMIC DNA]</scope>
    <source>
        <strain evidence="2">180601</strain>
        <tissue evidence="2">Whole Body</tissue>
    </source>
</reference>
<dbReference type="EMBL" id="VUJU01003026">
    <property type="protein sequence ID" value="KAF0759346.1"/>
    <property type="molecule type" value="Genomic_DNA"/>
</dbReference>
<protein>
    <submittedName>
        <fullName evidence="2">Uncharacterized protein</fullName>
    </submittedName>
</protein>
<sequence length="117" mass="12990">MTTAAAGCRRRRRRRRFSFGRPCSRHAAHSSQRRRAQSTSTATAASAPRPLARFQFPGGRRLFSLVVFPSRFSVSPEATSSRAPYAVRVSSSPLSGVCVSRRYDSNFFHSARRLGLA</sequence>
<evidence type="ECO:0000256" key="1">
    <source>
        <dbReference type="SAM" id="MobiDB-lite"/>
    </source>
</evidence>
<organism evidence="2 3">
    <name type="scientific">Aphis craccivora</name>
    <name type="common">Cowpea aphid</name>
    <dbReference type="NCBI Taxonomy" id="307492"/>
    <lineage>
        <taxon>Eukaryota</taxon>
        <taxon>Metazoa</taxon>
        <taxon>Ecdysozoa</taxon>
        <taxon>Arthropoda</taxon>
        <taxon>Hexapoda</taxon>
        <taxon>Insecta</taxon>
        <taxon>Pterygota</taxon>
        <taxon>Neoptera</taxon>
        <taxon>Paraneoptera</taxon>
        <taxon>Hemiptera</taxon>
        <taxon>Sternorrhyncha</taxon>
        <taxon>Aphidomorpha</taxon>
        <taxon>Aphidoidea</taxon>
        <taxon>Aphididae</taxon>
        <taxon>Aphidini</taxon>
        <taxon>Aphis</taxon>
        <taxon>Aphis</taxon>
    </lineage>
</organism>
<feature type="region of interest" description="Disordered" evidence="1">
    <location>
        <begin position="1"/>
        <end position="50"/>
    </location>
</feature>
<comment type="caution">
    <text evidence="2">The sequence shown here is derived from an EMBL/GenBank/DDBJ whole genome shotgun (WGS) entry which is preliminary data.</text>
</comment>
<proteinExistence type="predicted"/>
<evidence type="ECO:0000313" key="2">
    <source>
        <dbReference type="EMBL" id="KAF0759346.1"/>
    </source>
</evidence>
<keyword evidence="3" id="KW-1185">Reference proteome</keyword>
<dbReference type="AlphaFoldDB" id="A0A6G0YNW0"/>